<evidence type="ECO:0000313" key="2">
    <source>
        <dbReference type="EMBL" id="TYP87873.1"/>
    </source>
</evidence>
<proteinExistence type="predicted"/>
<dbReference type="AlphaFoldDB" id="A0A5S5CVW8"/>
<feature type="compositionally biased region" description="Polar residues" evidence="1">
    <location>
        <begin position="59"/>
        <end position="72"/>
    </location>
</feature>
<dbReference type="EMBL" id="VNHW01000005">
    <property type="protein sequence ID" value="TYP87873.1"/>
    <property type="molecule type" value="Genomic_DNA"/>
</dbReference>
<keyword evidence="3" id="KW-1185">Reference proteome</keyword>
<protein>
    <submittedName>
        <fullName evidence="2">Uncharacterized protein</fullName>
    </submittedName>
</protein>
<evidence type="ECO:0000313" key="3">
    <source>
        <dbReference type="Proteomes" id="UP000322499"/>
    </source>
</evidence>
<sequence length="72" mass="7346">MLSTLLVIGGVLVGLLVLLAVIVSLSARPATTTRSAGTAPRSPGWVADAGRPHPDAWSPLTSTTTSEIPAIR</sequence>
<dbReference type="Proteomes" id="UP000322499">
    <property type="component" value="Unassembled WGS sequence"/>
</dbReference>
<accession>A0A5S5CVW8</accession>
<name>A0A5S5CVW8_9ACTN</name>
<evidence type="ECO:0000256" key="1">
    <source>
        <dbReference type="SAM" id="MobiDB-lite"/>
    </source>
</evidence>
<organism evidence="2 3">
    <name type="scientific">Blastococcus xanthinilyticus</name>
    <dbReference type="NCBI Taxonomy" id="1564164"/>
    <lineage>
        <taxon>Bacteria</taxon>
        <taxon>Bacillati</taxon>
        <taxon>Actinomycetota</taxon>
        <taxon>Actinomycetes</taxon>
        <taxon>Geodermatophilales</taxon>
        <taxon>Geodermatophilaceae</taxon>
        <taxon>Blastococcus</taxon>
    </lineage>
</organism>
<feature type="region of interest" description="Disordered" evidence="1">
    <location>
        <begin position="29"/>
        <end position="72"/>
    </location>
</feature>
<dbReference type="RefSeq" id="WP_166532822.1">
    <property type="nucleotide sequence ID" value="NZ_VNHW01000005.1"/>
</dbReference>
<comment type="caution">
    <text evidence="2">The sequence shown here is derived from an EMBL/GenBank/DDBJ whole genome shotgun (WGS) entry which is preliminary data.</text>
</comment>
<reference evidence="2 3" key="1">
    <citation type="submission" date="2019-07" db="EMBL/GenBank/DDBJ databases">
        <title>Genomic Encyclopedia of Archaeal and Bacterial Type Strains, Phase II (KMG-II): from individual species to whole genera.</title>
        <authorList>
            <person name="Goeker M."/>
        </authorList>
    </citation>
    <scope>NUCLEOTIDE SEQUENCE [LARGE SCALE GENOMIC DNA]</scope>
    <source>
        <strain evidence="2 3">DSM 46842</strain>
    </source>
</reference>
<gene>
    <name evidence="2" type="ORF">BD833_10547</name>
</gene>